<keyword evidence="8" id="KW-0255">Endonuclease</keyword>
<evidence type="ECO:0000256" key="1">
    <source>
        <dbReference type="ARBA" id="ARBA00004123"/>
    </source>
</evidence>
<dbReference type="CDD" id="cd22325">
    <property type="entry name" value="ERCC1_C-like"/>
    <property type="match status" value="1"/>
</dbReference>
<dbReference type="SUPFAM" id="SSF52980">
    <property type="entry name" value="Restriction endonuclease-like"/>
    <property type="match status" value="1"/>
</dbReference>
<dbReference type="FunFam" id="3.40.50.10130:FF:000001">
    <property type="entry name" value="DNA excision repair protein ERCC-1"/>
    <property type="match status" value="1"/>
</dbReference>
<evidence type="ECO:0000313" key="9">
    <source>
        <dbReference type="Proteomes" id="UP000016088"/>
    </source>
</evidence>
<sequence>MSDIDDEEFEQLGLTALEQVEKTTTSGNRPQPIIPQKVSRVTAHAILVNYRQKGNPLLPNVRNVPWEYAEIVPDFVMGNGICSLFLSLKYHHLHPEYIYGRISRLGKAYNLRVMLVLVDVENHQASIQELVKTSIVNQYTLVLAWSSEEAARYLETYKAYEHVTPTSIMEKPSMDYLSQVQTCLTSVRGINKSDSLTLLSQFGSLKGALSASREELEQLEGWGPTKVNRFLEASQQPFMSRSVIKNPGSLSKDI</sequence>
<keyword evidence="8" id="KW-0540">Nuclease</keyword>
<evidence type="ECO:0000313" key="8">
    <source>
        <dbReference type="EMBL" id="EPX72517.1"/>
    </source>
</evidence>
<reference evidence="8 9" key="1">
    <citation type="journal article" date="2011" name="Science">
        <title>Comparative functional genomics of the fission yeasts.</title>
        <authorList>
            <person name="Rhind N."/>
            <person name="Chen Z."/>
            <person name="Yassour M."/>
            <person name="Thompson D.A."/>
            <person name="Haas B.J."/>
            <person name="Habib N."/>
            <person name="Wapinski I."/>
            <person name="Roy S."/>
            <person name="Lin M.F."/>
            <person name="Heiman D.I."/>
            <person name="Young S.K."/>
            <person name="Furuya K."/>
            <person name="Guo Y."/>
            <person name="Pidoux A."/>
            <person name="Chen H.M."/>
            <person name="Robbertse B."/>
            <person name="Goldberg J.M."/>
            <person name="Aoki K."/>
            <person name="Bayne E.H."/>
            <person name="Berlin A.M."/>
            <person name="Desjardins C.A."/>
            <person name="Dobbs E."/>
            <person name="Dukaj L."/>
            <person name="Fan L."/>
            <person name="FitzGerald M.G."/>
            <person name="French C."/>
            <person name="Gujja S."/>
            <person name="Hansen K."/>
            <person name="Keifenheim D."/>
            <person name="Levin J.Z."/>
            <person name="Mosher R.A."/>
            <person name="Mueller C.A."/>
            <person name="Pfiffner J."/>
            <person name="Priest M."/>
            <person name="Russ C."/>
            <person name="Smialowska A."/>
            <person name="Swoboda P."/>
            <person name="Sykes S.M."/>
            <person name="Vaughn M."/>
            <person name="Vengrova S."/>
            <person name="Yoder R."/>
            <person name="Zeng Q."/>
            <person name="Allshire R."/>
            <person name="Baulcombe D."/>
            <person name="Birren B.W."/>
            <person name="Brown W."/>
            <person name="Ekwall K."/>
            <person name="Kellis M."/>
            <person name="Leatherwood J."/>
            <person name="Levin H."/>
            <person name="Margalit H."/>
            <person name="Martienssen R."/>
            <person name="Nieduszynski C.A."/>
            <person name="Spatafora J.W."/>
            <person name="Friedman N."/>
            <person name="Dalgaard J.Z."/>
            <person name="Baumann P."/>
            <person name="Niki H."/>
            <person name="Regev A."/>
            <person name="Nusbaum C."/>
        </authorList>
    </citation>
    <scope>NUCLEOTIDE SEQUENCE [LARGE SCALE GENOMIC DNA]</scope>
    <source>
        <strain evidence="9">yFS286</strain>
    </source>
</reference>
<dbReference type="RefSeq" id="XP_013018154.1">
    <property type="nucleotide sequence ID" value="XM_013162700.1"/>
</dbReference>
<name>S9PX03_SCHOY</name>
<evidence type="ECO:0000256" key="6">
    <source>
        <dbReference type="ARBA" id="ARBA00023242"/>
    </source>
</evidence>
<keyword evidence="6" id="KW-0539">Nucleus</keyword>
<evidence type="ECO:0000256" key="2">
    <source>
        <dbReference type="ARBA" id="ARBA00008283"/>
    </source>
</evidence>
<dbReference type="GO" id="GO:0003684">
    <property type="term" value="F:damaged DNA binding"/>
    <property type="evidence" value="ECO:0007669"/>
    <property type="project" value="InterPro"/>
</dbReference>
<dbReference type="Proteomes" id="UP000016088">
    <property type="component" value="Unassembled WGS sequence"/>
</dbReference>
<dbReference type="InterPro" id="IPR004579">
    <property type="entry name" value="ERCC1/RAD10/SWI10"/>
</dbReference>
<dbReference type="Pfam" id="PF03834">
    <property type="entry name" value="Rad10"/>
    <property type="match status" value="1"/>
</dbReference>
<dbReference type="PANTHER" id="PTHR12749">
    <property type="entry name" value="EXCISION REPAIR CROSS-COMPLEMENTING 1 ERCC1"/>
    <property type="match status" value="1"/>
</dbReference>
<dbReference type="InterPro" id="IPR047260">
    <property type="entry name" value="ERCC1-like_central_dom"/>
</dbReference>
<dbReference type="GO" id="GO:0000110">
    <property type="term" value="C:nucleotide-excision repair factor 1 complex"/>
    <property type="evidence" value="ECO:0007669"/>
    <property type="project" value="EnsemblFungi"/>
</dbReference>
<keyword evidence="9" id="KW-1185">Reference proteome</keyword>
<dbReference type="InterPro" id="IPR010994">
    <property type="entry name" value="RuvA_2-like"/>
</dbReference>
<gene>
    <name evidence="8" type="ORF">SOCG_00280</name>
</gene>
<keyword evidence="5" id="KW-0234">DNA repair</keyword>
<proteinExistence type="inferred from homology"/>
<dbReference type="VEuPathDB" id="FungiDB:SOCG_00280"/>
<dbReference type="SUPFAM" id="SSF47781">
    <property type="entry name" value="RuvA domain 2-like"/>
    <property type="match status" value="1"/>
</dbReference>
<dbReference type="PANTHER" id="PTHR12749:SF0">
    <property type="entry name" value="DNA EXCISION REPAIR PROTEIN ERCC-1"/>
    <property type="match status" value="1"/>
</dbReference>
<dbReference type="Gene3D" id="1.10.150.20">
    <property type="entry name" value="5' to 3' exonuclease, C-terminal subdomain"/>
    <property type="match status" value="1"/>
</dbReference>
<dbReference type="eggNOG" id="KOG2841">
    <property type="taxonomic scope" value="Eukaryota"/>
</dbReference>
<keyword evidence="4" id="KW-0238">DNA-binding</keyword>
<comment type="subcellular location">
    <subcellularLocation>
        <location evidence="1">Nucleus</location>
    </subcellularLocation>
</comment>
<dbReference type="Pfam" id="PF14520">
    <property type="entry name" value="HHH_5"/>
    <property type="match status" value="1"/>
</dbReference>
<dbReference type="GO" id="GO:0070522">
    <property type="term" value="C:ERCC4-ERCC1 complex"/>
    <property type="evidence" value="ECO:0007669"/>
    <property type="project" value="TreeGrafter"/>
</dbReference>
<dbReference type="OMA" id="PHCVLVH"/>
<organism evidence="8 9">
    <name type="scientific">Schizosaccharomyces octosporus (strain yFS286)</name>
    <name type="common">Fission yeast</name>
    <name type="synonym">Octosporomyces octosporus</name>
    <dbReference type="NCBI Taxonomy" id="483514"/>
    <lineage>
        <taxon>Eukaryota</taxon>
        <taxon>Fungi</taxon>
        <taxon>Dikarya</taxon>
        <taxon>Ascomycota</taxon>
        <taxon>Taphrinomycotina</taxon>
        <taxon>Schizosaccharomycetes</taxon>
        <taxon>Schizosaccharomycetales</taxon>
        <taxon>Schizosaccharomycetaceae</taxon>
        <taxon>Schizosaccharomyces</taxon>
    </lineage>
</organism>
<dbReference type="GO" id="GO:0045002">
    <property type="term" value="P:double-strand break repair via single-strand annealing"/>
    <property type="evidence" value="ECO:0007669"/>
    <property type="project" value="EnsemblFungi"/>
</dbReference>
<dbReference type="NCBIfam" id="TIGR00597">
    <property type="entry name" value="rad10"/>
    <property type="match status" value="1"/>
</dbReference>
<dbReference type="GO" id="GO:0070914">
    <property type="term" value="P:UV-damage excision repair"/>
    <property type="evidence" value="ECO:0007669"/>
    <property type="project" value="TreeGrafter"/>
</dbReference>
<dbReference type="GeneID" id="25029264"/>
<protein>
    <submittedName>
        <fullName evidence="8">DNA repair endonuclease Swi10</fullName>
    </submittedName>
</protein>
<dbReference type="GO" id="GO:0007534">
    <property type="term" value="P:gene conversion at mating-type locus"/>
    <property type="evidence" value="ECO:0007669"/>
    <property type="project" value="EnsemblFungi"/>
</dbReference>
<feature type="domain" description="ERCC1-like central" evidence="7">
    <location>
        <begin position="46"/>
        <end position="158"/>
    </location>
</feature>
<keyword evidence="8" id="KW-0378">Hydrolase</keyword>
<evidence type="ECO:0000259" key="7">
    <source>
        <dbReference type="Pfam" id="PF03834"/>
    </source>
</evidence>
<evidence type="ECO:0000256" key="4">
    <source>
        <dbReference type="ARBA" id="ARBA00023125"/>
    </source>
</evidence>
<dbReference type="EMBL" id="KE503207">
    <property type="protein sequence ID" value="EPX72517.1"/>
    <property type="molecule type" value="Genomic_DNA"/>
</dbReference>
<accession>S9PX03</accession>
<dbReference type="OrthoDB" id="10262814at2759"/>
<keyword evidence="3" id="KW-0227">DNA damage</keyword>
<dbReference type="AlphaFoldDB" id="S9PX03"/>
<dbReference type="HOGENOM" id="CLU_041616_3_0_1"/>
<dbReference type="Gene3D" id="3.40.50.10130">
    <property type="match status" value="1"/>
</dbReference>
<evidence type="ECO:0000256" key="3">
    <source>
        <dbReference type="ARBA" id="ARBA00022763"/>
    </source>
</evidence>
<dbReference type="GO" id="GO:0003697">
    <property type="term" value="F:single-stranded DNA binding"/>
    <property type="evidence" value="ECO:0007669"/>
    <property type="project" value="TreeGrafter"/>
</dbReference>
<dbReference type="GO" id="GO:0031593">
    <property type="term" value="F:polyubiquitin modification-dependent protein binding"/>
    <property type="evidence" value="ECO:0007669"/>
    <property type="project" value="EnsemblFungi"/>
</dbReference>
<dbReference type="GO" id="GO:0035861">
    <property type="term" value="C:site of double-strand break"/>
    <property type="evidence" value="ECO:0007669"/>
    <property type="project" value="EnsemblFungi"/>
</dbReference>
<comment type="similarity">
    <text evidence="2">Belongs to the ERCC1/RAD10/SWI10 family.</text>
</comment>
<dbReference type="InterPro" id="IPR011335">
    <property type="entry name" value="Restrct_endonuc-II-like"/>
</dbReference>
<evidence type="ECO:0000256" key="5">
    <source>
        <dbReference type="ARBA" id="ARBA00023204"/>
    </source>
</evidence>
<dbReference type="GO" id="GO:0004519">
    <property type="term" value="F:endonuclease activity"/>
    <property type="evidence" value="ECO:0007669"/>
    <property type="project" value="UniProtKB-KW"/>
</dbReference>